<organism evidence="10 11">
    <name type="scientific">Salinadaptatus halalkaliphilus</name>
    <dbReference type="NCBI Taxonomy" id="2419781"/>
    <lineage>
        <taxon>Archaea</taxon>
        <taxon>Methanobacteriati</taxon>
        <taxon>Methanobacteriota</taxon>
        <taxon>Stenosarchaea group</taxon>
        <taxon>Halobacteria</taxon>
        <taxon>Halobacteriales</taxon>
        <taxon>Natrialbaceae</taxon>
        <taxon>Salinadaptatus</taxon>
    </lineage>
</organism>
<dbReference type="GO" id="GO:0051539">
    <property type="term" value="F:4 iron, 4 sulfur cluster binding"/>
    <property type="evidence" value="ECO:0007669"/>
    <property type="project" value="UniProtKB-KW"/>
</dbReference>
<dbReference type="AlphaFoldDB" id="A0A4S3TNN8"/>
<dbReference type="RefSeq" id="WP_141463644.1">
    <property type="nucleotide sequence ID" value="NZ_RBZW01000014.1"/>
</dbReference>
<evidence type="ECO:0000256" key="3">
    <source>
        <dbReference type="ARBA" id="ARBA00022763"/>
    </source>
</evidence>
<gene>
    <name evidence="10" type="ORF">D8Y22_05155</name>
</gene>
<keyword evidence="2" id="KW-0479">Metal-binding</keyword>
<dbReference type="GO" id="GO:0006281">
    <property type="term" value="P:DNA repair"/>
    <property type="evidence" value="ECO:0007669"/>
    <property type="project" value="UniProtKB-KW"/>
</dbReference>
<dbReference type="Gene3D" id="3.40.470.10">
    <property type="entry name" value="Uracil-DNA glycosylase-like domain"/>
    <property type="match status" value="1"/>
</dbReference>
<dbReference type="PANTHER" id="PTHR33693">
    <property type="entry name" value="TYPE-5 URACIL-DNA GLYCOSYLASE"/>
    <property type="match status" value="1"/>
</dbReference>
<reference evidence="10 11" key="1">
    <citation type="submission" date="2018-10" db="EMBL/GenBank/DDBJ databases">
        <title>Natronolimnobius sp. XQ-INN 246 isolated from Inner Mongolia Autonomous Region of China.</title>
        <authorList>
            <person name="Xue Q."/>
        </authorList>
    </citation>
    <scope>NUCLEOTIDE SEQUENCE [LARGE SCALE GENOMIC DNA]</scope>
    <source>
        <strain evidence="10 11">XQ-INN 246</strain>
    </source>
</reference>
<dbReference type="InterPro" id="IPR051536">
    <property type="entry name" value="UDG_Type-4/5"/>
</dbReference>
<dbReference type="Proteomes" id="UP000318864">
    <property type="component" value="Unassembled WGS sequence"/>
</dbReference>
<keyword evidence="4" id="KW-0378">Hydrolase</keyword>
<dbReference type="Pfam" id="PF03167">
    <property type="entry name" value="UDG"/>
    <property type="match status" value="1"/>
</dbReference>
<accession>A0A4S3TNN8</accession>
<evidence type="ECO:0000256" key="2">
    <source>
        <dbReference type="ARBA" id="ARBA00022723"/>
    </source>
</evidence>
<keyword evidence="3" id="KW-0227">DNA damage</keyword>
<feature type="domain" description="Uracil-DNA glycosylase-like" evidence="9">
    <location>
        <begin position="30"/>
        <end position="173"/>
    </location>
</feature>
<evidence type="ECO:0000313" key="11">
    <source>
        <dbReference type="Proteomes" id="UP000318864"/>
    </source>
</evidence>
<evidence type="ECO:0000256" key="1">
    <source>
        <dbReference type="ARBA" id="ARBA00022485"/>
    </source>
</evidence>
<evidence type="ECO:0000256" key="8">
    <source>
        <dbReference type="SAM" id="MobiDB-lite"/>
    </source>
</evidence>
<dbReference type="EMBL" id="RBZW01000014">
    <property type="protein sequence ID" value="THE65912.1"/>
    <property type="molecule type" value="Genomic_DNA"/>
</dbReference>
<name>A0A4S3TNN8_9EURY</name>
<protein>
    <submittedName>
        <fullName evidence="10">Uracil-DNA glycosylase</fullName>
    </submittedName>
</protein>
<evidence type="ECO:0000256" key="4">
    <source>
        <dbReference type="ARBA" id="ARBA00022801"/>
    </source>
</evidence>
<evidence type="ECO:0000256" key="6">
    <source>
        <dbReference type="ARBA" id="ARBA00023014"/>
    </source>
</evidence>
<evidence type="ECO:0000313" key="10">
    <source>
        <dbReference type="EMBL" id="THE65912.1"/>
    </source>
</evidence>
<dbReference type="PANTHER" id="PTHR33693:SF1">
    <property type="entry name" value="TYPE-4 URACIL-DNA GLYCOSYLASE"/>
    <property type="match status" value="1"/>
</dbReference>
<keyword evidence="6" id="KW-0411">Iron-sulfur</keyword>
<keyword evidence="11" id="KW-1185">Reference proteome</keyword>
<dbReference type="GO" id="GO:0046872">
    <property type="term" value="F:metal ion binding"/>
    <property type="evidence" value="ECO:0007669"/>
    <property type="project" value="UniProtKB-KW"/>
</dbReference>
<dbReference type="InterPro" id="IPR005122">
    <property type="entry name" value="Uracil-DNA_glycosylase-like"/>
</dbReference>
<keyword evidence="5" id="KW-0408">Iron</keyword>
<feature type="compositionally biased region" description="Polar residues" evidence="8">
    <location>
        <begin position="1"/>
        <end position="11"/>
    </location>
</feature>
<dbReference type="SUPFAM" id="SSF52141">
    <property type="entry name" value="Uracil-DNA glycosylase-like"/>
    <property type="match status" value="1"/>
</dbReference>
<feature type="region of interest" description="Disordered" evidence="8">
    <location>
        <begin position="1"/>
        <end position="21"/>
    </location>
</feature>
<evidence type="ECO:0000256" key="7">
    <source>
        <dbReference type="ARBA" id="ARBA00023204"/>
    </source>
</evidence>
<dbReference type="OrthoDB" id="195170at2157"/>
<dbReference type="InterPro" id="IPR036895">
    <property type="entry name" value="Uracil-DNA_glycosylase-like_sf"/>
</dbReference>
<evidence type="ECO:0000256" key="5">
    <source>
        <dbReference type="ARBA" id="ARBA00023004"/>
    </source>
</evidence>
<evidence type="ECO:0000259" key="9">
    <source>
        <dbReference type="Pfam" id="PF03167"/>
    </source>
</evidence>
<keyword evidence="7" id="KW-0234">DNA repair</keyword>
<comment type="caution">
    <text evidence="10">The sequence shown here is derived from an EMBL/GenBank/DDBJ whole genome shotgun (WGS) entry which is preliminary data.</text>
</comment>
<proteinExistence type="predicted"/>
<dbReference type="GO" id="GO:0097506">
    <property type="term" value="F:deaminated base DNA N-glycosylase activity"/>
    <property type="evidence" value="ECO:0007669"/>
    <property type="project" value="UniProtKB-ARBA"/>
</dbReference>
<sequence>MQNVTDRTSNPFGFRPPFDRTGSDERTAVFGYGDANADFHVIGDHPGVHGGRRTGVPFTETESGRAIQDVLREGGFSAGSMDEPSLENCFLSYVHMNCLPDGHEPTTDDYATLERFFDAELRAINAHILLAVGDRATDHVLREYTTQRGRLELDMAKLHARDIRGRGFLVVPIRDPREWTDGDRDAIGSALEAILGRDYRQTKGVATTVG</sequence>
<keyword evidence="1" id="KW-0004">4Fe-4S</keyword>